<feature type="repeat" description="TPR" evidence="3">
    <location>
        <begin position="466"/>
        <end position="499"/>
    </location>
</feature>
<dbReference type="EMBL" id="BMLS01000001">
    <property type="protein sequence ID" value="GGO63723.1"/>
    <property type="molecule type" value="Genomic_DNA"/>
</dbReference>
<dbReference type="InterPro" id="IPR019734">
    <property type="entry name" value="TPR_rpt"/>
</dbReference>
<dbReference type="PANTHER" id="PTHR44943">
    <property type="entry name" value="CELLULOSE SYNTHASE OPERON PROTEIN C"/>
    <property type="match status" value="1"/>
</dbReference>
<dbReference type="Pfam" id="PF14559">
    <property type="entry name" value="TPR_19"/>
    <property type="match status" value="1"/>
</dbReference>
<reference evidence="5" key="2">
    <citation type="submission" date="2020-09" db="EMBL/GenBank/DDBJ databases">
        <authorList>
            <person name="Sun Q."/>
            <person name="Zhou Y."/>
        </authorList>
    </citation>
    <scope>NUCLEOTIDE SEQUENCE</scope>
    <source>
        <strain evidence="5">CGMCC 1.7086</strain>
    </source>
</reference>
<dbReference type="InterPro" id="IPR014266">
    <property type="entry name" value="PEP-CTERM_TPR_PrsT"/>
</dbReference>
<organism evidence="5 6">
    <name type="scientific">Bowmanella pacifica</name>
    <dbReference type="NCBI Taxonomy" id="502051"/>
    <lineage>
        <taxon>Bacteria</taxon>
        <taxon>Pseudomonadati</taxon>
        <taxon>Pseudomonadota</taxon>
        <taxon>Gammaproteobacteria</taxon>
        <taxon>Alteromonadales</taxon>
        <taxon>Alteromonadaceae</taxon>
        <taxon>Bowmanella</taxon>
    </lineage>
</organism>
<dbReference type="Pfam" id="PF13432">
    <property type="entry name" value="TPR_16"/>
    <property type="match status" value="4"/>
</dbReference>
<dbReference type="PANTHER" id="PTHR44943:SF8">
    <property type="entry name" value="TPR REPEAT-CONTAINING PROTEIN MJ0263"/>
    <property type="match status" value="1"/>
</dbReference>
<dbReference type="Proteomes" id="UP000606935">
    <property type="component" value="Unassembled WGS sequence"/>
</dbReference>
<keyword evidence="6" id="KW-1185">Reference proteome</keyword>
<dbReference type="PROSITE" id="PS51257">
    <property type="entry name" value="PROKAR_LIPOPROTEIN"/>
    <property type="match status" value="1"/>
</dbReference>
<reference evidence="5" key="1">
    <citation type="journal article" date="2014" name="Int. J. Syst. Evol. Microbiol.">
        <title>Complete genome sequence of Corynebacterium casei LMG S-19264T (=DSM 44701T), isolated from a smear-ripened cheese.</title>
        <authorList>
            <consortium name="US DOE Joint Genome Institute (JGI-PGF)"/>
            <person name="Walter F."/>
            <person name="Albersmeier A."/>
            <person name="Kalinowski J."/>
            <person name="Ruckert C."/>
        </authorList>
    </citation>
    <scope>NUCLEOTIDE SEQUENCE</scope>
    <source>
        <strain evidence="5">CGMCC 1.7086</strain>
    </source>
</reference>
<dbReference type="Gene3D" id="1.25.40.10">
    <property type="entry name" value="Tetratricopeptide repeat domain"/>
    <property type="match status" value="5"/>
</dbReference>
<evidence type="ECO:0000256" key="2">
    <source>
        <dbReference type="ARBA" id="ARBA00022803"/>
    </source>
</evidence>
<accession>A0A917YR68</accession>
<dbReference type="PROSITE" id="PS50005">
    <property type="entry name" value="TPR"/>
    <property type="match status" value="2"/>
</dbReference>
<gene>
    <name evidence="5" type="ORF">GCM10010982_01420</name>
</gene>
<feature type="repeat" description="TPR" evidence="3">
    <location>
        <begin position="432"/>
        <end position="465"/>
    </location>
</feature>
<evidence type="ECO:0000256" key="3">
    <source>
        <dbReference type="PROSITE-ProRule" id="PRU00339"/>
    </source>
</evidence>
<feature type="signal peptide" evidence="4">
    <location>
        <begin position="1"/>
        <end position="24"/>
    </location>
</feature>
<dbReference type="RefSeq" id="WP_188688811.1">
    <property type="nucleotide sequence ID" value="NZ_BMLS01000001.1"/>
</dbReference>
<protein>
    <recommendedName>
        <fullName evidence="7">PEP-CTERM system TPR-repeat lipoprotein</fullName>
    </recommendedName>
</protein>
<feature type="chain" id="PRO_5037619078" description="PEP-CTERM system TPR-repeat lipoprotein" evidence="4">
    <location>
        <begin position="25"/>
        <end position="884"/>
    </location>
</feature>
<keyword evidence="1" id="KW-0677">Repeat</keyword>
<evidence type="ECO:0000256" key="4">
    <source>
        <dbReference type="SAM" id="SignalP"/>
    </source>
</evidence>
<dbReference type="NCBIfam" id="TIGR02917">
    <property type="entry name" value="PEP_TPR_lipo"/>
    <property type="match status" value="1"/>
</dbReference>
<sequence length="884" mass="98592">MKLNVISVALIAALSLAACGQKSAEQYQLEAEKLLESGDQEAAIIALKNAISVAPQDVNARYLLGKVYLERGIASAAEKELRVAYEFGELSSEVLPLYVKALYMQHKDTELLNLVDEAPELDADVETTLLVYKALSLFRTDKFSEASSTITRANELSSESAYSLYGLAHMAMNNRKVDEAIQLVDQLIAKYPEFSDAYLLRAQLAGISKKYDAAVDSLSTYIDMVPEDNQAKFIMADLLVKDGKFDEAEPYIDRLLKVSANNPYLNQLRGVVRFNQGDFEGTKEAMEKAINYGSTSSVARLLAGIASYKLDNLEQAHKHLSIIQNTFPSNDAARKLYAEIQLRLGYDADAFNTLNQLDYLTAEDVGLFTQASFELIEKGMTKQANELLSRVEGIDTDDPMQLARIGVLKLSLNDLSGVVDLEQALASGADMSQAKWALARSYLDAGDYDKAMELANDWIASEPQNVDGYNYAALVYLRSGKVAEADAKFAEALTVSPNSAFALNYFADKALKDNRQDEAIALTRKSALGNPDYIAGLFKYFVLEHQHGDTSKAMPLMKEAFERHPDDIYYRLNYARALSMDKRPGEVVDLLSKVNPSENFPSLFWRIQIKSYLTLNEAEKALELYSKWQVNEPNNIQAWLGEVVLHDMEKRFEQALTKIDDALGKNPNNSELGLMKAHYLLLNQDAEEAKKLLNALPDEVKSLPFALGLAGRLQYADGQFDKAIPLLKASYSESPNANMAVIIANAYRNNDEQNASLAFLEEHLKQFPLDAGTRLRLAERYMEAEPDKAIKHYEIVVEDNPENIMALNNLAWLLNEQGDPALAEKYVAMALRQAPKSPVILDTYGSILLKQGKRAEAIEKLKMAAEMAPHKPQYRQRYEQVLAN</sequence>
<evidence type="ECO:0000256" key="1">
    <source>
        <dbReference type="ARBA" id="ARBA00022737"/>
    </source>
</evidence>
<keyword evidence="4" id="KW-0732">Signal</keyword>
<evidence type="ECO:0000313" key="5">
    <source>
        <dbReference type="EMBL" id="GGO63723.1"/>
    </source>
</evidence>
<dbReference type="Pfam" id="PF13414">
    <property type="entry name" value="TPR_11"/>
    <property type="match status" value="1"/>
</dbReference>
<proteinExistence type="predicted"/>
<comment type="caution">
    <text evidence="5">The sequence shown here is derived from an EMBL/GenBank/DDBJ whole genome shotgun (WGS) entry which is preliminary data.</text>
</comment>
<dbReference type="SUPFAM" id="SSF48452">
    <property type="entry name" value="TPR-like"/>
    <property type="match status" value="5"/>
</dbReference>
<evidence type="ECO:0008006" key="7">
    <source>
        <dbReference type="Google" id="ProtNLM"/>
    </source>
</evidence>
<dbReference type="InterPro" id="IPR011990">
    <property type="entry name" value="TPR-like_helical_dom_sf"/>
</dbReference>
<dbReference type="SMART" id="SM00028">
    <property type="entry name" value="TPR"/>
    <property type="match status" value="14"/>
</dbReference>
<dbReference type="InterPro" id="IPR051685">
    <property type="entry name" value="Ycf3/AcsC/BcsC/TPR_MFPF"/>
</dbReference>
<keyword evidence="2 3" id="KW-0802">TPR repeat</keyword>
<name>A0A917YR68_9ALTE</name>
<dbReference type="AlphaFoldDB" id="A0A917YR68"/>
<evidence type="ECO:0000313" key="6">
    <source>
        <dbReference type="Proteomes" id="UP000606935"/>
    </source>
</evidence>